<proteinExistence type="predicted"/>
<evidence type="ECO:0000313" key="2">
    <source>
        <dbReference type="Proteomes" id="UP001162992"/>
    </source>
</evidence>
<comment type="caution">
    <text evidence="1">The sequence shown here is derived from an EMBL/GenBank/DDBJ whole genome shotgun (WGS) entry which is preliminary data.</text>
</comment>
<dbReference type="EMBL" id="CM055108">
    <property type="protein sequence ID" value="KAJ7525561.1"/>
    <property type="molecule type" value="Genomic_DNA"/>
</dbReference>
<protein>
    <submittedName>
        <fullName evidence="1">Uncharacterized protein</fullName>
    </submittedName>
</protein>
<accession>A0ACC2B717</accession>
<name>A0ACC2B717_DIPCM</name>
<dbReference type="Proteomes" id="UP001162992">
    <property type="component" value="Chromosome 17"/>
</dbReference>
<reference evidence="2" key="1">
    <citation type="journal article" date="2024" name="Proc. Natl. Acad. Sci. U.S.A.">
        <title>Extraordinary preservation of gene collinearity over three hundred million years revealed in homosporous lycophytes.</title>
        <authorList>
            <person name="Li C."/>
            <person name="Wickell D."/>
            <person name="Kuo L.Y."/>
            <person name="Chen X."/>
            <person name="Nie B."/>
            <person name="Liao X."/>
            <person name="Peng D."/>
            <person name="Ji J."/>
            <person name="Jenkins J."/>
            <person name="Williams M."/>
            <person name="Shu S."/>
            <person name="Plott C."/>
            <person name="Barry K."/>
            <person name="Rajasekar S."/>
            <person name="Grimwood J."/>
            <person name="Han X."/>
            <person name="Sun S."/>
            <person name="Hou Z."/>
            <person name="He W."/>
            <person name="Dai G."/>
            <person name="Sun C."/>
            <person name="Schmutz J."/>
            <person name="Leebens-Mack J.H."/>
            <person name="Li F.W."/>
            <person name="Wang L."/>
        </authorList>
    </citation>
    <scope>NUCLEOTIDE SEQUENCE [LARGE SCALE GENOMIC DNA]</scope>
    <source>
        <strain evidence="2">cv. PW_Plant_1</strain>
    </source>
</reference>
<keyword evidence="2" id="KW-1185">Reference proteome</keyword>
<organism evidence="1 2">
    <name type="scientific">Diphasiastrum complanatum</name>
    <name type="common">Issler's clubmoss</name>
    <name type="synonym">Lycopodium complanatum</name>
    <dbReference type="NCBI Taxonomy" id="34168"/>
    <lineage>
        <taxon>Eukaryota</taxon>
        <taxon>Viridiplantae</taxon>
        <taxon>Streptophyta</taxon>
        <taxon>Embryophyta</taxon>
        <taxon>Tracheophyta</taxon>
        <taxon>Lycopodiopsida</taxon>
        <taxon>Lycopodiales</taxon>
        <taxon>Lycopodiaceae</taxon>
        <taxon>Lycopodioideae</taxon>
        <taxon>Diphasiastrum</taxon>
    </lineage>
</organism>
<gene>
    <name evidence="1" type="ORF">O6H91_17G056900</name>
</gene>
<evidence type="ECO:0000313" key="1">
    <source>
        <dbReference type="EMBL" id="KAJ7525561.1"/>
    </source>
</evidence>
<sequence>MRKWQVALRPLHFRLQILQLPRGVNSFIHAGVSFQIPMSKRTRQYSYSHAAFVELFKGATFGHLFHAKNLFISSSSAILRRGARPRKGSGPRHCKFFFRPPACTVEHRQQIIEVRKYAPFLESAFLQSHGFHLSAEWKAIPDIWRTAAEKFGDRVALVDPHHDPFSQISYNELEQEILNFSEGLRVLGTCPNEKVALYADNSCRWLVADQGIMAVGAADVVRGSRSSTEELIYIFDHSESVALVVDNPELYSRFASKLNASLDLKYVVLLWGEKSSLRGGGSEGESMDKVPIYTFEELLALGRKSRISIGARNSSITKLKFETIHPDDIATIVYTSGTTGNPKGVVLTHSNILHQVLHLISVVQPEPGDRFLSVLPPWHMYERAAEYFTLTLGVEQVYTNVKNLKEDLKQYPPTYLIAVPLIFDTLYRGAMRQISATSKARRTLALALISISLKLMEYKRIYQGRALSKSRNPHNEVAAAIEWIFSWFMATILLPFHLLGEKLVFSKIRAAFGISKAAISGGGSLPPHVDRFFEAIGVTLLNGYGLTETSPVISARIAANNVLGTVGKPLKYTEVKVVDAKSGTDLEPGSKGLVKVRGPQVMREYFRNPVATNKAIDNEGWFDTGDLGWVAPETKGGPARMCGGTIVLDGRAKDTIVLSTGENVEPAEIEETALQSRFIDQIMLVGQDQRRIGALVVLNRDELHSILPSLHQETSKSLDEIMEVKALVRAELNKFGTDCSFQIGPFLLLDEPFTIGSGLLTPTMKLRRDAILSIYKDKIDALFIRASP</sequence>